<dbReference type="AlphaFoldDB" id="D2VY50"/>
<dbReference type="PANTHER" id="PTHR31252">
    <property type="entry name" value="DUF4419 DOMAIN-CONTAINING PROTEIN"/>
    <property type="match status" value="1"/>
</dbReference>
<evidence type="ECO:0000313" key="2">
    <source>
        <dbReference type="Proteomes" id="UP000006671"/>
    </source>
</evidence>
<protein>
    <submittedName>
        <fullName evidence="1">Predicted protein</fullName>
    </submittedName>
</protein>
<dbReference type="InterPro" id="IPR025533">
    <property type="entry name" value="DUF4419"/>
</dbReference>
<name>D2VY50_NAEGR</name>
<dbReference type="eggNOG" id="ENOG502RPX4">
    <property type="taxonomic scope" value="Eukaryota"/>
</dbReference>
<dbReference type="EMBL" id="GG738909">
    <property type="protein sequence ID" value="EFC38303.1"/>
    <property type="molecule type" value="Genomic_DNA"/>
</dbReference>
<dbReference type="OMA" id="RICHHIG"/>
<dbReference type="GeneID" id="8857817"/>
<sequence length="348" mass="39153">MPITFTVSTKKPNEVSLPAFEIKQILPDPTKTKEKFTLVKSSCSSSPDFLTVGNNSFIHSAILAYSEHHNLVIRPDDVWIAIATQFANYVNSKSEELRSKFVDFDGKKELVVVGGGTLFTADCADLTLRMTEQIAKNIKDPSVRDWIMPDFSTTTNLEKMVGAVVLMSTTKNYFDYKYVLRCGLPSVTLLGEKEDWQNLYERAKRLIEFDTKAKLMKKWSDMLLPVLEQFVKSASGNPDTKWWNRIAHVFGGGSGPTYISGWIGVFSAFSDAGVWRGDVKSAKDVKSEWPIMDMQDISRGYVSVPVTVDDNGTIYKTELYAGHMCARLHNNSNDSIIPRVDWALFVKQ</sequence>
<organism evidence="2">
    <name type="scientific">Naegleria gruberi</name>
    <name type="common">Amoeba</name>
    <dbReference type="NCBI Taxonomy" id="5762"/>
    <lineage>
        <taxon>Eukaryota</taxon>
        <taxon>Discoba</taxon>
        <taxon>Heterolobosea</taxon>
        <taxon>Tetramitia</taxon>
        <taxon>Eutetramitia</taxon>
        <taxon>Vahlkampfiidae</taxon>
        <taxon>Naegleria</taxon>
    </lineage>
</organism>
<reference evidence="1 2" key="1">
    <citation type="journal article" date="2010" name="Cell">
        <title>The genome of Naegleria gruberi illuminates early eukaryotic versatility.</title>
        <authorList>
            <person name="Fritz-Laylin L.K."/>
            <person name="Prochnik S.E."/>
            <person name="Ginger M.L."/>
            <person name="Dacks J.B."/>
            <person name="Carpenter M.L."/>
            <person name="Field M.C."/>
            <person name="Kuo A."/>
            <person name="Paredez A."/>
            <person name="Chapman J."/>
            <person name="Pham J."/>
            <person name="Shu S."/>
            <person name="Neupane R."/>
            <person name="Cipriano M."/>
            <person name="Mancuso J."/>
            <person name="Tu H."/>
            <person name="Salamov A."/>
            <person name="Lindquist E."/>
            <person name="Shapiro H."/>
            <person name="Lucas S."/>
            <person name="Grigoriev I.V."/>
            <person name="Cande W.Z."/>
            <person name="Fulton C."/>
            <person name="Rokhsar D.S."/>
            <person name="Dawson S.C."/>
        </authorList>
    </citation>
    <scope>NUCLEOTIDE SEQUENCE [LARGE SCALE GENOMIC DNA]</scope>
    <source>
        <strain evidence="1 2">NEG-M</strain>
    </source>
</reference>
<keyword evidence="2" id="KW-1185">Reference proteome</keyword>
<dbReference type="Proteomes" id="UP000006671">
    <property type="component" value="Unassembled WGS sequence"/>
</dbReference>
<accession>D2VY50</accession>
<dbReference type="PANTHER" id="PTHR31252:SF11">
    <property type="entry name" value="DUF4419 DOMAIN-CONTAINING PROTEIN"/>
    <property type="match status" value="1"/>
</dbReference>
<dbReference type="RefSeq" id="XP_002671047.1">
    <property type="nucleotide sequence ID" value="XM_002671001.1"/>
</dbReference>
<gene>
    <name evidence="1" type="ORF">NAEGRDRAFT_73972</name>
</gene>
<dbReference type="VEuPathDB" id="AmoebaDB:NAEGRDRAFT_73972"/>
<dbReference type="Pfam" id="PF14388">
    <property type="entry name" value="DUF4419"/>
    <property type="match status" value="1"/>
</dbReference>
<evidence type="ECO:0000313" key="1">
    <source>
        <dbReference type="EMBL" id="EFC38303.1"/>
    </source>
</evidence>
<dbReference type="OrthoDB" id="9978173at2759"/>
<proteinExistence type="predicted"/>
<dbReference type="KEGG" id="ngr:NAEGRDRAFT_73972"/>
<dbReference type="InParanoid" id="D2VY50"/>